<keyword evidence="2" id="KW-1185">Reference proteome</keyword>
<sequence length="24" mass="2792">MSICRPEDFYVPDNISDEFSALSR</sequence>
<organism evidence="1 2">
    <name type="scientific">Trifolium medium</name>
    <dbReference type="NCBI Taxonomy" id="97028"/>
    <lineage>
        <taxon>Eukaryota</taxon>
        <taxon>Viridiplantae</taxon>
        <taxon>Streptophyta</taxon>
        <taxon>Embryophyta</taxon>
        <taxon>Tracheophyta</taxon>
        <taxon>Spermatophyta</taxon>
        <taxon>Magnoliopsida</taxon>
        <taxon>eudicotyledons</taxon>
        <taxon>Gunneridae</taxon>
        <taxon>Pentapetalae</taxon>
        <taxon>rosids</taxon>
        <taxon>fabids</taxon>
        <taxon>Fabales</taxon>
        <taxon>Fabaceae</taxon>
        <taxon>Papilionoideae</taxon>
        <taxon>50 kb inversion clade</taxon>
        <taxon>NPAAA clade</taxon>
        <taxon>Hologalegina</taxon>
        <taxon>IRL clade</taxon>
        <taxon>Trifolieae</taxon>
        <taxon>Trifolium</taxon>
    </lineage>
</organism>
<feature type="non-terminal residue" evidence="1">
    <location>
        <position position="24"/>
    </location>
</feature>
<evidence type="ECO:0000313" key="2">
    <source>
        <dbReference type="Proteomes" id="UP000265520"/>
    </source>
</evidence>
<reference evidence="1 2" key="1">
    <citation type="journal article" date="2018" name="Front. Plant Sci.">
        <title>Red Clover (Trifolium pratense) and Zigzag Clover (T. medium) - A Picture of Genomic Similarities and Differences.</title>
        <authorList>
            <person name="Dluhosova J."/>
            <person name="Istvanek J."/>
            <person name="Nedelnik J."/>
            <person name="Repkova J."/>
        </authorList>
    </citation>
    <scope>NUCLEOTIDE SEQUENCE [LARGE SCALE GENOMIC DNA]</scope>
    <source>
        <strain evidence="2">cv. 10/8</strain>
        <tissue evidence="1">Leaf</tissue>
    </source>
</reference>
<dbReference type="Proteomes" id="UP000265520">
    <property type="component" value="Unassembled WGS sequence"/>
</dbReference>
<dbReference type="AlphaFoldDB" id="A0A392UFX6"/>
<comment type="caution">
    <text evidence="1">The sequence shown here is derived from an EMBL/GenBank/DDBJ whole genome shotgun (WGS) entry which is preliminary data.</text>
</comment>
<evidence type="ECO:0000313" key="1">
    <source>
        <dbReference type="EMBL" id="MCI71316.1"/>
    </source>
</evidence>
<proteinExistence type="predicted"/>
<dbReference type="EMBL" id="LXQA010793897">
    <property type="protein sequence ID" value="MCI71316.1"/>
    <property type="molecule type" value="Genomic_DNA"/>
</dbReference>
<protein>
    <submittedName>
        <fullName evidence="1">Uncharacterized protein</fullName>
    </submittedName>
</protein>
<accession>A0A392UFX6</accession>
<name>A0A392UFX6_9FABA</name>